<gene>
    <name evidence="1" type="ORF">SNAT2548_LOCUS3282</name>
</gene>
<evidence type="ECO:0000313" key="1">
    <source>
        <dbReference type="EMBL" id="CAE7026916.1"/>
    </source>
</evidence>
<dbReference type="AlphaFoldDB" id="A0A812IBG3"/>
<comment type="caution">
    <text evidence="1">The sequence shown here is derived from an EMBL/GenBank/DDBJ whole genome shotgun (WGS) entry which is preliminary data.</text>
</comment>
<reference evidence="1" key="1">
    <citation type="submission" date="2021-02" db="EMBL/GenBank/DDBJ databases">
        <authorList>
            <person name="Dougan E. K."/>
            <person name="Rhodes N."/>
            <person name="Thang M."/>
            <person name="Chan C."/>
        </authorList>
    </citation>
    <scope>NUCLEOTIDE SEQUENCE</scope>
</reference>
<keyword evidence="2" id="KW-1185">Reference proteome</keyword>
<proteinExistence type="predicted"/>
<evidence type="ECO:0000313" key="2">
    <source>
        <dbReference type="Proteomes" id="UP000604046"/>
    </source>
</evidence>
<dbReference type="Proteomes" id="UP000604046">
    <property type="component" value="Unassembled WGS sequence"/>
</dbReference>
<sequence length="395" mass="42903">MAERKVHMKEADEDVLLQLSTRLPSIKDFVDVRSLPTKVLRTWAADTCSPRINMELKMRAGLPSILVEEGKIPEGGPKQLVEMESRFRYEQSAATPHAEPAMLHILEGSPSTLDLECATIVEGLIVLSTSSKLFALRPKDPHAVASLNVATELGSIVGLAGLHRTECRGPKVLVLTTLGLFWWHLGFAISGRPDSLEQLVRLNGDPPETDEDGATLSFAELALVRTRVFASVRKVRTQWSPHGFTDFGSLDDARIMGHHMASRACTLLSAGGRYLICLGSGLGAEVWDAGSPPALLASKPNVARANGKPTVLDLDEETSFLCLPERSGQIGVFAVPHLEHLRFFCVSGATPCGGSVQQVRKALRLFQFLPRGCCAGLLCLEGDKAGRRWPRSGQE</sequence>
<accession>A0A812IBG3</accession>
<protein>
    <submittedName>
        <fullName evidence="1">Uncharacterized protein</fullName>
    </submittedName>
</protein>
<organism evidence="1 2">
    <name type="scientific">Symbiodinium natans</name>
    <dbReference type="NCBI Taxonomy" id="878477"/>
    <lineage>
        <taxon>Eukaryota</taxon>
        <taxon>Sar</taxon>
        <taxon>Alveolata</taxon>
        <taxon>Dinophyceae</taxon>
        <taxon>Suessiales</taxon>
        <taxon>Symbiodiniaceae</taxon>
        <taxon>Symbiodinium</taxon>
    </lineage>
</organism>
<name>A0A812IBG3_9DINO</name>
<dbReference type="EMBL" id="CAJNDS010000202">
    <property type="protein sequence ID" value="CAE7026916.1"/>
    <property type="molecule type" value="Genomic_DNA"/>
</dbReference>